<feature type="domain" description="Amine oxidase" evidence="1">
    <location>
        <begin position="52"/>
        <end position="304"/>
    </location>
</feature>
<protein>
    <submittedName>
        <fullName evidence="2">Protoporphyrinogen IX oxidase, aerobic, HemY</fullName>
        <ecNumber evidence="2">1.3.3.4</ecNumber>
    </submittedName>
</protein>
<evidence type="ECO:0000313" key="2">
    <source>
        <dbReference type="EMBL" id="SJM68889.1"/>
    </source>
</evidence>
<dbReference type="SUPFAM" id="SSF51905">
    <property type="entry name" value="FAD/NAD(P)-binding domain"/>
    <property type="match status" value="1"/>
</dbReference>
<dbReference type="InterPro" id="IPR036188">
    <property type="entry name" value="FAD/NAD-bd_sf"/>
</dbReference>
<dbReference type="RefSeq" id="WP_159457000.1">
    <property type="nucleotide sequence ID" value="NZ_FUHU01000046.1"/>
</dbReference>
<dbReference type="GO" id="GO:0004729">
    <property type="term" value="F:oxygen-dependent protoporphyrinogen oxidase activity"/>
    <property type="evidence" value="ECO:0007669"/>
    <property type="project" value="UniProtKB-EC"/>
</dbReference>
<dbReference type="EMBL" id="FUHU01000046">
    <property type="protein sequence ID" value="SJM68889.1"/>
    <property type="molecule type" value="Genomic_DNA"/>
</dbReference>
<evidence type="ECO:0000259" key="1">
    <source>
        <dbReference type="Pfam" id="PF01593"/>
    </source>
</evidence>
<dbReference type="GeneID" id="303174101"/>
<dbReference type="OrthoDB" id="3450553at2"/>
<dbReference type="Gene3D" id="1.10.3110.10">
    <property type="entry name" value="protoporphyrinogen ix oxidase, domain 3"/>
    <property type="match status" value="1"/>
</dbReference>
<proteinExistence type="predicted"/>
<dbReference type="AlphaFoldDB" id="A0A1R4GL57"/>
<evidence type="ECO:0000313" key="3">
    <source>
        <dbReference type="Proteomes" id="UP000195787"/>
    </source>
</evidence>
<name>A0A1R4GL57_9MICO</name>
<dbReference type="InterPro" id="IPR002937">
    <property type="entry name" value="Amino_oxidase"/>
</dbReference>
<organism evidence="2 3">
    <name type="scientific">Agrococcus casei LMG 22410</name>
    <dbReference type="NCBI Taxonomy" id="1255656"/>
    <lineage>
        <taxon>Bacteria</taxon>
        <taxon>Bacillati</taxon>
        <taxon>Actinomycetota</taxon>
        <taxon>Actinomycetes</taxon>
        <taxon>Micrococcales</taxon>
        <taxon>Microbacteriaceae</taxon>
        <taxon>Agrococcus</taxon>
    </lineage>
</organism>
<sequence>MIVDPTPRPADTMAAVTAKMGGDMSDIENPQVAPAEHDSTDSVDALVVGATVAGLTAARDLAMRGYRVLVIDEAAQAGGAAAAAELPSGASDFDAAPFTDPDGDVAKLCEELGLDLKSPATLRSQLLLGAKRLPVPLFSLLGIPASPLASEVASIVGWSGAVRAYLDRLMPVLKIGRYDNLEHLVGKRMGRRVAERMLRPTVRARLGVEAGGVDIDETIPALNNAITKAGSLSGAVAMLVEQAAHDSDALERGIAGGTNRLVTALVESITEYHGRTRLGTRIDIAERDDQGWLLTLTDGSLLRAQTLMYAETDMQRIDRVALEVPTSQLAAAPDVREVLPVASDVHAVTRASLLWPEKSEQAAEVVLLQYAAEEKIPESEYLAKARDDAQRVLGVDLEPTAARLLAAPRYRIAPAASDRHAATVHVLEPEAQLSDTVKTAREAAAAVRREDFAVPGVSWAQQVNEELQEDE</sequence>
<dbReference type="Proteomes" id="UP000195787">
    <property type="component" value="Unassembled WGS sequence"/>
</dbReference>
<dbReference type="Gene3D" id="3.40.50.720">
    <property type="entry name" value="NAD(P)-binding Rossmann-like Domain"/>
    <property type="match status" value="1"/>
</dbReference>
<accession>A0A1R4GL57</accession>
<keyword evidence="2" id="KW-0560">Oxidoreductase</keyword>
<reference evidence="2 3" key="1">
    <citation type="submission" date="2017-02" db="EMBL/GenBank/DDBJ databases">
        <authorList>
            <person name="Peterson S.W."/>
        </authorList>
    </citation>
    <scope>NUCLEOTIDE SEQUENCE [LARGE SCALE GENOMIC DNA]</scope>
    <source>
        <strain evidence="2 3">LMG 22410</strain>
    </source>
</reference>
<dbReference type="EC" id="1.3.3.4" evidence="2"/>
<dbReference type="Pfam" id="PF01593">
    <property type="entry name" value="Amino_oxidase"/>
    <property type="match status" value="1"/>
</dbReference>
<gene>
    <name evidence="2" type="ORF">CZ674_12860</name>
</gene>
<keyword evidence="3" id="KW-1185">Reference proteome</keyword>